<dbReference type="InterPro" id="IPR021146">
    <property type="entry name" value="Phage_gp6-like_head-tail"/>
</dbReference>
<gene>
    <name evidence="1" type="ORF">AB0763_06770</name>
</gene>
<dbReference type="AlphaFoldDB" id="A0AB39HBL0"/>
<dbReference type="Pfam" id="PF05135">
    <property type="entry name" value="Phage_connect_1"/>
    <property type="match status" value="1"/>
</dbReference>
<proteinExistence type="predicted"/>
<organism evidence="1">
    <name type="scientific">Vibrio sp. HB236076</name>
    <dbReference type="NCBI Taxonomy" id="3232307"/>
    <lineage>
        <taxon>Bacteria</taxon>
        <taxon>Pseudomonadati</taxon>
        <taxon>Pseudomonadota</taxon>
        <taxon>Gammaproteobacteria</taxon>
        <taxon>Vibrionales</taxon>
        <taxon>Vibrionaceae</taxon>
        <taxon>Vibrio</taxon>
    </lineage>
</organism>
<dbReference type="RefSeq" id="WP_306099987.1">
    <property type="nucleotide sequence ID" value="NZ_CP162601.1"/>
</dbReference>
<name>A0AB39HBL0_9VIBR</name>
<dbReference type="NCBIfam" id="TIGR02215">
    <property type="entry name" value="phage_chp_gp8"/>
    <property type="match status" value="1"/>
</dbReference>
<reference evidence="1" key="1">
    <citation type="submission" date="2024-07" db="EMBL/GenBank/DDBJ databases">
        <title>Genome Analysis of a Potential Novel Vibrio Species Secreting pH- and Thermo-stable Alginate Lyase and its Application in Producing Alginate Oligosaccharides.</title>
        <authorList>
            <person name="Huang H."/>
            <person name="Bao K."/>
        </authorList>
    </citation>
    <scope>NUCLEOTIDE SEQUENCE</scope>
    <source>
        <strain evidence="1">HB236076</strain>
    </source>
</reference>
<evidence type="ECO:0000313" key="1">
    <source>
        <dbReference type="EMBL" id="XDK23945.1"/>
    </source>
</evidence>
<sequence length="184" mass="20636">MDYIVLNRSYEDVVTYEEAAAHLRIWDEEEKAYVESLIAAAIGSAEAYMKRFIGVTEVAFSIPVFNAVLPFPDLLSLNNIMYVDPDTGAEITLDGSTDYKLDRYKKKVTFTQGVIPSRVQRLDVNASFGWGGANVPPNVKHAVLMLVATLYEMREDATVGQGVTVTKVPITHKYLLNPYRFYSI</sequence>
<dbReference type="InterPro" id="IPR011738">
    <property type="entry name" value="Phage_CHP"/>
</dbReference>
<protein>
    <submittedName>
        <fullName evidence="1">Head-tail connector protein</fullName>
    </submittedName>
</protein>
<dbReference type="EMBL" id="CP162601">
    <property type="protein sequence ID" value="XDK23945.1"/>
    <property type="molecule type" value="Genomic_DNA"/>
</dbReference>
<accession>A0AB39HBL0</accession>
<dbReference type="KEGG" id="vih:AB0763_06770"/>
<dbReference type="Gene3D" id="1.10.3230.30">
    <property type="entry name" value="Phage gp6-like head-tail connector protein"/>
    <property type="match status" value="1"/>
</dbReference>
<dbReference type="CDD" id="cd08054">
    <property type="entry name" value="gp6"/>
    <property type="match status" value="1"/>
</dbReference>